<proteinExistence type="predicted"/>
<feature type="region of interest" description="Disordered" evidence="1">
    <location>
        <begin position="52"/>
        <end position="76"/>
    </location>
</feature>
<comment type="caution">
    <text evidence="2">The sequence shown here is derived from an EMBL/GenBank/DDBJ whole genome shotgun (WGS) entry which is preliminary data.</text>
</comment>
<organism evidence="2 3">
    <name type="scientific">Rousettus aegyptiacus</name>
    <name type="common">Egyptian fruit bat</name>
    <name type="synonym">Pteropus aegyptiacus</name>
    <dbReference type="NCBI Taxonomy" id="9407"/>
    <lineage>
        <taxon>Eukaryota</taxon>
        <taxon>Metazoa</taxon>
        <taxon>Chordata</taxon>
        <taxon>Craniata</taxon>
        <taxon>Vertebrata</taxon>
        <taxon>Euteleostomi</taxon>
        <taxon>Mammalia</taxon>
        <taxon>Eutheria</taxon>
        <taxon>Laurasiatheria</taxon>
        <taxon>Chiroptera</taxon>
        <taxon>Yinpterochiroptera</taxon>
        <taxon>Pteropodoidea</taxon>
        <taxon>Pteropodidae</taxon>
        <taxon>Rousettinae</taxon>
        <taxon>Rousettus</taxon>
    </lineage>
</organism>
<feature type="region of interest" description="Disordered" evidence="1">
    <location>
        <begin position="97"/>
        <end position="138"/>
    </location>
</feature>
<feature type="compositionally biased region" description="Low complexity" evidence="1">
    <location>
        <begin position="102"/>
        <end position="112"/>
    </location>
</feature>
<reference evidence="2 3" key="1">
    <citation type="journal article" date="2020" name="Nature">
        <title>Six reference-quality genomes reveal evolution of bat adaptations.</title>
        <authorList>
            <person name="Jebb D."/>
            <person name="Huang Z."/>
            <person name="Pippel M."/>
            <person name="Hughes G.M."/>
            <person name="Lavrichenko K."/>
            <person name="Devanna P."/>
            <person name="Winkler S."/>
            <person name="Jermiin L.S."/>
            <person name="Skirmuntt E.C."/>
            <person name="Katzourakis A."/>
            <person name="Burkitt-Gray L."/>
            <person name="Ray D.A."/>
            <person name="Sullivan K.A.M."/>
            <person name="Roscito J.G."/>
            <person name="Kirilenko B.M."/>
            <person name="Davalos L.M."/>
            <person name="Corthals A.P."/>
            <person name="Power M.L."/>
            <person name="Jones G."/>
            <person name="Ransome R.D."/>
            <person name="Dechmann D.K.N."/>
            <person name="Locatelli A.G."/>
            <person name="Puechmaille S.J."/>
            <person name="Fedrigo O."/>
            <person name="Jarvis E.D."/>
            <person name="Hiller M."/>
            <person name="Vernes S.C."/>
            <person name="Myers E.W."/>
            <person name="Teeling E.C."/>
        </authorList>
    </citation>
    <scope>NUCLEOTIDE SEQUENCE [LARGE SCALE GENOMIC DNA]</scope>
    <source>
        <strain evidence="2">MRouAeg1</strain>
        <tissue evidence="2">Muscle</tissue>
    </source>
</reference>
<dbReference type="AlphaFoldDB" id="A0A7J8H2W3"/>
<evidence type="ECO:0000313" key="3">
    <source>
        <dbReference type="Proteomes" id="UP000593571"/>
    </source>
</evidence>
<sequence length="138" mass="14517">MTSGDIGRLLWVSKGQQSLSRFQAHSAGPKASGCHCFLLFLPILHLPSPNPRPWACLEGPRPPLSRSLQGQAEPHPKGQVWRLLTCPAALARPGLRVGGAGPAASSSTADGSSKLHFPSVACGRPGLQTPEGTNRKAR</sequence>
<dbReference type="Proteomes" id="UP000593571">
    <property type="component" value="Unassembled WGS sequence"/>
</dbReference>
<name>A0A7J8H2W3_ROUAE</name>
<evidence type="ECO:0000256" key="1">
    <source>
        <dbReference type="SAM" id="MobiDB-lite"/>
    </source>
</evidence>
<keyword evidence="3" id="KW-1185">Reference proteome</keyword>
<gene>
    <name evidence="2" type="ORF">HJG63_011400</name>
</gene>
<accession>A0A7J8H2W3</accession>
<evidence type="ECO:0000313" key="2">
    <source>
        <dbReference type="EMBL" id="KAF6466102.1"/>
    </source>
</evidence>
<protein>
    <submittedName>
        <fullName evidence="2">Uncharacterized protein</fullName>
    </submittedName>
</protein>
<dbReference type="EMBL" id="JACASE010000005">
    <property type="protein sequence ID" value="KAF6466102.1"/>
    <property type="molecule type" value="Genomic_DNA"/>
</dbReference>